<dbReference type="InterPro" id="IPR059052">
    <property type="entry name" value="HH_YbhG-like"/>
</dbReference>
<evidence type="ECO:0000256" key="6">
    <source>
        <dbReference type="SAM" id="Phobius"/>
    </source>
</evidence>
<dbReference type="PANTHER" id="PTHR32347">
    <property type="entry name" value="EFFLUX SYSTEM COMPONENT YKNX-RELATED"/>
    <property type="match status" value="1"/>
</dbReference>
<feature type="domain" description="YbhG-like alpha-helical hairpin" evidence="7">
    <location>
        <begin position="84"/>
        <end position="206"/>
    </location>
</feature>
<organism evidence="9 10">
    <name type="scientific">Inquilinus ginsengisoli</name>
    <dbReference type="NCBI Taxonomy" id="363840"/>
    <lineage>
        <taxon>Bacteria</taxon>
        <taxon>Pseudomonadati</taxon>
        <taxon>Pseudomonadota</taxon>
        <taxon>Alphaproteobacteria</taxon>
        <taxon>Rhodospirillales</taxon>
        <taxon>Rhodospirillaceae</taxon>
        <taxon>Inquilinus</taxon>
    </lineage>
</organism>
<dbReference type="Proteomes" id="UP001262410">
    <property type="component" value="Unassembled WGS sequence"/>
</dbReference>
<dbReference type="PANTHER" id="PTHR32347:SF29">
    <property type="entry name" value="UPF0194 MEMBRANE PROTEIN YBHG"/>
    <property type="match status" value="1"/>
</dbReference>
<evidence type="ECO:0000256" key="2">
    <source>
        <dbReference type="ARBA" id="ARBA00010602"/>
    </source>
</evidence>
<gene>
    <name evidence="9" type="ORF">E9232_000658</name>
</gene>
<proteinExistence type="inferred from homology"/>
<sequence>MESQLAHRSTTIVGILLAGLAAGGAWYFAQHRGGAQELILYGNVDIRQVDLAFNAEGPLLKLEKEEGDVVRAGELLAELEPDVYENLVSLASARVDAQQAALDKALAGNRKEDIERAQADAAAARATMENDRITFQRKAELLSTASGSRQAYDDAKAAFDEATARTLAVDKAAEVMRLGSRQEDIDGARAALQADRAALALAENRLARTKLHAPADGVILSRIAEPGAILAPTSPVYTLAMTDRVWVRSYVPEAALGQAVPGRSVSVHTDSRPGTAYHGWIGYVAPTAEFTPKSIETPELRTQLVYRLRIFVTAPDDGLRQGMPVTIRLDPAKEDAP</sequence>
<evidence type="ECO:0000256" key="4">
    <source>
        <dbReference type="ARBA" id="ARBA00022764"/>
    </source>
</evidence>
<keyword evidence="4" id="KW-0574">Periplasm</keyword>
<dbReference type="Pfam" id="PF25954">
    <property type="entry name" value="Beta-barrel_RND_2"/>
    <property type="match status" value="1"/>
</dbReference>
<comment type="caution">
    <text evidence="9">The sequence shown here is derived from an EMBL/GenBank/DDBJ whole genome shotgun (WGS) entry which is preliminary data.</text>
</comment>
<reference evidence="9 10" key="1">
    <citation type="submission" date="2023-07" db="EMBL/GenBank/DDBJ databases">
        <title>Sorghum-associated microbial communities from plants grown in Nebraska, USA.</title>
        <authorList>
            <person name="Schachtman D."/>
        </authorList>
    </citation>
    <scope>NUCLEOTIDE SEQUENCE [LARGE SCALE GENOMIC DNA]</scope>
    <source>
        <strain evidence="9 10">584</strain>
    </source>
</reference>
<protein>
    <submittedName>
        <fullName evidence="9">HlyD family secretion protein</fullName>
    </submittedName>
</protein>
<keyword evidence="10" id="KW-1185">Reference proteome</keyword>
<evidence type="ECO:0000259" key="7">
    <source>
        <dbReference type="Pfam" id="PF25881"/>
    </source>
</evidence>
<evidence type="ECO:0000256" key="1">
    <source>
        <dbReference type="ARBA" id="ARBA00004418"/>
    </source>
</evidence>
<evidence type="ECO:0000259" key="8">
    <source>
        <dbReference type="Pfam" id="PF25954"/>
    </source>
</evidence>
<dbReference type="Gene3D" id="2.40.50.100">
    <property type="match status" value="1"/>
</dbReference>
<dbReference type="RefSeq" id="WP_309792126.1">
    <property type="nucleotide sequence ID" value="NZ_JAVDPW010000001.1"/>
</dbReference>
<keyword evidence="5" id="KW-0175">Coiled coil</keyword>
<keyword evidence="6" id="KW-0812">Transmembrane</keyword>
<evidence type="ECO:0000256" key="5">
    <source>
        <dbReference type="ARBA" id="ARBA00023054"/>
    </source>
</evidence>
<name>A0ABU1JHR2_9PROT</name>
<dbReference type="Pfam" id="PF25881">
    <property type="entry name" value="HH_YBHG"/>
    <property type="match status" value="1"/>
</dbReference>
<dbReference type="EMBL" id="JAVDPW010000001">
    <property type="protein sequence ID" value="MDR6288159.1"/>
    <property type="molecule type" value="Genomic_DNA"/>
</dbReference>
<dbReference type="InterPro" id="IPR058792">
    <property type="entry name" value="Beta-barrel_RND_2"/>
</dbReference>
<evidence type="ECO:0000256" key="3">
    <source>
        <dbReference type="ARBA" id="ARBA00022729"/>
    </source>
</evidence>
<feature type="transmembrane region" description="Helical" evidence="6">
    <location>
        <begin position="12"/>
        <end position="29"/>
    </location>
</feature>
<keyword evidence="6" id="KW-1133">Transmembrane helix</keyword>
<comment type="similarity">
    <text evidence="2">Belongs to the UPF0194 family.</text>
</comment>
<accession>A0ABU1JHR2</accession>
<keyword evidence="6" id="KW-0472">Membrane</keyword>
<feature type="domain" description="CusB-like beta-barrel" evidence="8">
    <location>
        <begin position="244"/>
        <end position="331"/>
    </location>
</feature>
<keyword evidence="3" id="KW-0732">Signal</keyword>
<dbReference type="Gene3D" id="2.40.30.170">
    <property type="match status" value="1"/>
</dbReference>
<evidence type="ECO:0000313" key="10">
    <source>
        <dbReference type="Proteomes" id="UP001262410"/>
    </source>
</evidence>
<comment type="subcellular location">
    <subcellularLocation>
        <location evidence="1">Periplasm</location>
    </subcellularLocation>
</comment>
<evidence type="ECO:0000313" key="9">
    <source>
        <dbReference type="EMBL" id="MDR6288159.1"/>
    </source>
</evidence>
<dbReference type="InterPro" id="IPR050465">
    <property type="entry name" value="UPF0194_transport"/>
</dbReference>
<dbReference type="SUPFAM" id="SSF111369">
    <property type="entry name" value="HlyD-like secretion proteins"/>
    <property type="match status" value="2"/>
</dbReference>
<dbReference type="Gene3D" id="1.10.287.470">
    <property type="entry name" value="Helix hairpin bin"/>
    <property type="match status" value="2"/>
</dbReference>